<dbReference type="Gene3D" id="3.40.50.80">
    <property type="entry name" value="Nucleotide-binding domain of ferredoxin-NADP reductase (FNR) module"/>
    <property type="match status" value="1"/>
</dbReference>
<dbReference type="EMBL" id="JAMSKV010000004">
    <property type="protein sequence ID" value="MCQ8278094.1"/>
    <property type="molecule type" value="Genomic_DNA"/>
</dbReference>
<organism evidence="3 4">
    <name type="scientific">Endosaccharibacter trunci</name>
    <dbReference type="NCBI Taxonomy" id="2812733"/>
    <lineage>
        <taxon>Bacteria</taxon>
        <taxon>Pseudomonadati</taxon>
        <taxon>Pseudomonadota</taxon>
        <taxon>Alphaproteobacteria</taxon>
        <taxon>Acetobacterales</taxon>
        <taxon>Acetobacteraceae</taxon>
        <taxon>Endosaccharibacter</taxon>
    </lineage>
</organism>
<dbReference type="PANTHER" id="PTHR30157">
    <property type="entry name" value="FERRIC REDUCTASE, NADPH-DEPENDENT"/>
    <property type="match status" value="1"/>
</dbReference>
<dbReference type="Proteomes" id="UP001524587">
    <property type="component" value="Unassembled WGS sequence"/>
</dbReference>
<proteinExistence type="inferred from homology"/>
<dbReference type="PROSITE" id="PS51384">
    <property type="entry name" value="FAD_FR"/>
    <property type="match status" value="1"/>
</dbReference>
<dbReference type="SUPFAM" id="SSF63380">
    <property type="entry name" value="Riboflavin synthase domain-like"/>
    <property type="match status" value="1"/>
</dbReference>
<dbReference type="PANTHER" id="PTHR30157:SF0">
    <property type="entry name" value="NADPH-DEPENDENT FERRIC-CHELATE REDUCTASE"/>
    <property type="match status" value="1"/>
</dbReference>
<comment type="caution">
    <text evidence="3">The sequence shown here is derived from an EMBL/GenBank/DDBJ whole genome shotgun (WGS) entry which is preliminary data.</text>
</comment>
<dbReference type="InterPro" id="IPR039261">
    <property type="entry name" value="FNR_nucleotide-bd"/>
</dbReference>
<dbReference type="Pfam" id="PF08021">
    <property type="entry name" value="FAD_binding_9"/>
    <property type="match status" value="1"/>
</dbReference>
<keyword evidence="4" id="KW-1185">Reference proteome</keyword>
<evidence type="ECO:0000313" key="4">
    <source>
        <dbReference type="Proteomes" id="UP001524587"/>
    </source>
</evidence>
<evidence type="ECO:0000313" key="3">
    <source>
        <dbReference type="EMBL" id="MCQ8278094.1"/>
    </source>
</evidence>
<sequence length="252" mass="27494">MIGTRVSHELRRRLVRVVRAERISPRMRRIVVGGEQLAGFTSLGPDDHVKLFFPERGVTDPDAVFASPRRDYTPQRFDPERLELTLDFVLHGAGPASSWAAEAEPGELLGLGGPRASLVPPDDATPWVLAGDETALPAIGRALAELNPGQACLALIEVADVEEERYLPSPGNAQIRFLHRNGVDAGRSDLLDQALREASLPAGAAFRIAAEIETARRLRDWLIAERGIDRDRIRAAGYWRLGAADGGSRIDS</sequence>
<feature type="domain" description="FAD-binding FR-type" evidence="2">
    <location>
        <begin position="10"/>
        <end position="121"/>
    </location>
</feature>
<reference evidence="3 4" key="1">
    <citation type="submission" date="2022-06" db="EMBL/GenBank/DDBJ databases">
        <title>Endosaccharibacter gen. nov., sp. nov., endophytic bacteria isolated from sugarcane.</title>
        <authorList>
            <person name="Pitiwittayakul N."/>
            <person name="Yukphan P."/>
            <person name="Charoenyingcharoen P."/>
            <person name="Tanasupawat S."/>
        </authorList>
    </citation>
    <scope>NUCLEOTIDE SEQUENCE [LARGE SCALE GENOMIC DNA]</scope>
    <source>
        <strain evidence="3 4">KSS8</strain>
    </source>
</reference>
<dbReference type="RefSeq" id="WP_422863556.1">
    <property type="nucleotide sequence ID" value="NZ_JAMSKV010000004.1"/>
</dbReference>
<dbReference type="InterPro" id="IPR013113">
    <property type="entry name" value="SIP_FAD-bd"/>
</dbReference>
<dbReference type="Gene3D" id="2.40.30.10">
    <property type="entry name" value="Translation factors"/>
    <property type="match status" value="1"/>
</dbReference>
<gene>
    <name evidence="3" type="ORF">NFI95_06490</name>
</gene>
<dbReference type="CDD" id="cd06193">
    <property type="entry name" value="siderophore_interacting"/>
    <property type="match status" value="1"/>
</dbReference>
<dbReference type="InterPro" id="IPR017927">
    <property type="entry name" value="FAD-bd_FR_type"/>
</dbReference>
<evidence type="ECO:0000256" key="1">
    <source>
        <dbReference type="ARBA" id="ARBA00035644"/>
    </source>
</evidence>
<accession>A0ABT1W5G0</accession>
<name>A0ABT1W5G0_9PROT</name>
<dbReference type="Pfam" id="PF04954">
    <property type="entry name" value="SIP"/>
    <property type="match status" value="1"/>
</dbReference>
<comment type="similarity">
    <text evidence="1">Belongs to the SIP oxidoreductase family.</text>
</comment>
<protein>
    <submittedName>
        <fullName evidence="3">Siderophore-interacting protein</fullName>
    </submittedName>
</protein>
<dbReference type="InterPro" id="IPR039374">
    <property type="entry name" value="SIP_fam"/>
</dbReference>
<dbReference type="InterPro" id="IPR017938">
    <property type="entry name" value="Riboflavin_synthase-like_b-brl"/>
</dbReference>
<dbReference type="InterPro" id="IPR007037">
    <property type="entry name" value="SIP_rossman_dom"/>
</dbReference>
<evidence type="ECO:0000259" key="2">
    <source>
        <dbReference type="PROSITE" id="PS51384"/>
    </source>
</evidence>